<proteinExistence type="predicted"/>
<dbReference type="OrthoDB" id="1048580at2"/>
<keyword evidence="2" id="KW-1185">Reference proteome</keyword>
<reference evidence="2" key="1">
    <citation type="submission" date="2016-10" db="EMBL/GenBank/DDBJ databases">
        <authorList>
            <person name="Varghese N."/>
            <person name="Submissions S."/>
        </authorList>
    </citation>
    <scope>NUCLEOTIDE SEQUENCE [LARGE SCALE GENOMIC DNA]</scope>
    <source>
        <strain evidence="2">DS-12</strain>
    </source>
</reference>
<evidence type="ECO:0000313" key="2">
    <source>
        <dbReference type="Proteomes" id="UP000199036"/>
    </source>
</evidence>
<accession>A0A1I5F626</accession>
<dbReference type="EMBL" id="FOVI01000025">
    <property type="protein sequence ID" value="SFO19184.1"/>
    <property type="molecule type" value="Genomic_DNA"/>
</dbReference>
<dbReference type="RefSeq" id="WP_091525569.1">
    <property type="nucleotide sequence ID" value="NZ_FOVI01000025.1"/>
</dbReference>
<protein>
    <submittedName>
        <fullName evidence="1">Uncharacterized protein</fullName>
    </submittedName>
</protein>
<sequence>MLKEIKYILLLLMLGQITYSQVFAEDAMLNYKRSSAYINNYHGPIKSVYRYYTYVIDSIPFATSSSINARNSIMLQNRIALGSGFYNHFDEDGRLKESVRMDIDKSYFGKSDPNYKTSSIYNYDEGDWKAKNKLKLKKQQMYPVNDYDFLVKPNHNLQYGGSPDILYYKYDYTIDDNGRILKEINYGTSDVAFTETEYLYDDNNNIKRLNIRTKQTDPIPFHFLDTESGFCPDLHIAYEYDNKDRMTQVTYYGCKDTLAFEKYVYHPNKEYVTQRTRYIKSSMRGVEHVTPTMIFYHNENGDIIEKKFVRSYPKQYLGARYIALRESIYYKYEYDKYNNWVKCYIYMEGRPEESKPTAIAQRDLEYYDS</sequence>
<gene>
    <name evidence="1" type="ORF">SAMN05421741_1259</name>
</gene>
<dbReference type="Proteomes" id="UP000199036">
    <property type="component" value="Unassembled WGS sequence"/>
</dbReference>
<evidence type="ECO:0000313" key="1">
    <source>
        <dbReference type="EMBL" id="SFO19184.1"/>
    </source>
</evidence>
<organism evidence="1 2">
    <name type="scientific">Paenimyroides ummariense</name>
    <dbReference type="NCBI Taxonomy" id="913024"/>
    <lineage>
        <taxon>Bacteria</taxon>
        <taxon>Pseudomonadati</taxon>
        <taxon>Bacteroidota</taxon>
        <taxon>Flavobacteriia</taxon>
        <taxon>Flavobacteriales</taxon>
        <taxon>Flavobacteriaceae</taxon>
        <taxon>Paenimyroides</taxon>
    </lineage>
</organism>
<name>A0A1I5F626_9FLAO</name>
<dbReference type="STRING" id="913024.SAMN05421741_1259"/>
<dbReference type="AlphaFoldDB" id="A0A1I5F626"/>